<accession>A0A367IJ53</accession>
<dbReference type="Proteomes" id="UP000253551">
    <property type="component" value="Unassembled WGS sequence"/>
</dbReference>
<feature type="chain" id="PRO_5016902362" description="Yeast cell wall synthesis Kre9/Knh1-like N-terminal domain-containing protein" evidence="2">
    <location>
        <begin position="21"/>
        <end position="114"/>
    </location>
</feature>
<protein>
    <recommendedName>
        <fullName evidence="3">Yeast cell wall synthesis Kre9/Knh1-like N-terminal domain-containing protein</fullName>
    </recommendedName>
</protein>
<keyword evidence="5" id="KW-1185">Reference proteome</keyword>
<gene>
    <name evidence="4" type="ORF">CU098_006562</name>
</gene>
<proteinExistence type="predicted"/>
<feature type="signal peptide" evidence="2">
    <location>
        <begin position="1"/>
        <end position="20"/>
    </location>
</feature>
<evidence type="ECO:0000313" key="4">
    <source>
        <dbReference type="EMBL" id="RCH77656.1"/>
    </source>
</evidence>
<dbReference type="OrthoDB" id="5589325at2759"/>
<reference evidence="4 5" key="1">
    <citation type="journal article" date="2018" name="G3 (Bethesda)">
        <title>Phylogenetic and Phylogenomic Definition of Rhizopus Species.</title>
        <authorList>
            <person name="Gryganskyi A.P."/>
            <person name="Golan J."/>
            <person name="Dolatabadi S."/>
            <person name="Mondo S."/>
            <person name="Robb S."/>
            <person name="Idnurm A."/>
            <person name="Muszewska A."/>
            <person name="Steczkiewicz K."/>
            <person name="Masonjones S."/>
            <person name="Liao H.L."/>
            <person name="Gajdeczka M.T."/>
            <person name="Anike F."/>
            <person name="Vuek A."/>
            <person name="Anishchenko I.M."/>
            <person name="Voigt K."/>
            <person name="de Hoog G.S."/>
            <person name="Smith M.E."/>
            <person name="Heitman J."/>
            <person name="Vilgalys R."/>
            <person name="Stajich J.E."/>
        </authorList>
    </citation>
    <scope>NUCLEOTIDE SEQUENCE [LARGE SCALE GENOMIC DNA]</scope>
    <source>
        <strain evidence="4 5">LSU 92-RS-03</strain>
    </source>
</reference>
<dbReference type="AlphaFoldDB" id="A0A367IJ53"/>
<sequence length="114" mass="11815">MKFLTALTAFVAGAATLVSAQDAGIYFTQPILGTVWNAGTSQNITWTPANATSATIDIIELRSGDASNLAFVQNISTTAVDLNSGSFVWTIPATLTTNTAYAIAAKNAAGYSYS</sequence>
<dbReference type="Pfam" id="PF10342">
    <property type="entry name" value="Kre9_KNH"/>
    <property type="match status" value="1"/>
</dbReference>
<evidence type="ECO:0000313" key="5">
    <source>
        <dbReference type="Proteomes" id="UP000253551"/>
    </source>
</evidence>
<dbReference type="InterPro" id="IPR052982">
    <property type="entry name" value="SRP1/TIP1-like"/>
</dbReference>
<dbReference type="EMBL" id="PJQM01007845">
    <property type="protein sequence ID" value="RCH77656.1"/>
    <property type="molecule type" value="Genomic_DNA"/>
</dbReference>
<dbReference type="PANTHER" id="PTHR40633:SF1">
    <property type="entry name" value="GPI ANCHORED SERINE-THREONINE RICH PROTEIN (AFU_ORTHOLOGUE AFUA_1G03630)"/>
    <property type="match status" value="1"/>
</dbReference>
<evidence type="ECO:0000256" key="2">
    <source>
        <dbReference type="SAM" id="SignalP"/>
    </source>
</evidence>
<organism evidence="4 5">
    <name type="scientific">Rhizopus stolonifer</name>
    <name type="common">Rhizopus nigricans</name>
    <dbReference type="NCBI Taxonomy" id="4846"/>
    <lineage>
        <taxon>Eukaryota</taxon>
        <taxon>Fungi</taxon>
        <taxon>Fungi incertae sedis</taxon>
        <taxon>Mucoromycota</taxon>
        <taxon>Mucoromycotina</taxon>
        <taxon>Mucoromycetes</taxon>
        <taxon>Mucorales</taxon>
        <taxon>Mucorineae</taxon>
        <taxon>Rhizopodaceae</taxon>
        <taxon>Rhizopus</taxon>
    </lineage>
</organism>
<evidence type="ECO:0000256" key="1">
    <source>
        <dbReference type="ARBA" id="ARBA00022729"/>
    </source>
</evidence>
<keyword evidence="1 2" id="KW-0732">Signal</keyword>
<evidence type="ECO:0000259" key="3">
    <source>
        <dbReference type="Pfam" id="PF10342"/>
    </source>
</evidence>
<feature type="domain" description="Yeast cell wall synthesis Kre9/Knh1-like N-terminal" evidence="3">
    <location>
        <begin position="30"/>
        <end position="112"/>
    </location>
</feature>
<feature type="non-terminal residue" evidence="4">
    <location>
        <position position="114"/>
    </location>
</feature>
<dbReference type="InterPro" id="IPR018466">
    <property type="entry name" value="Kre9/Knh1-like_N"/>
</dbReference>
<dbReference type="PANTHER" id="PTHR40633">
    <property type="entry name" value="MATRIX PROTEIN, PUTATIVE (AFU_ORTHOLOGUE AFUA_8G05410)-RELATED"/>
    <property type="match status" value="1"/>
</dbReference>
<comment type="caution">
    <text evidence="4">The sequence shown here is derived from an EMBL/GenBank/DDBJ whole genome shotgun (WGS) entry which is preliminary data.</text>
</comment>
<name>A0A367IJ53_RHIST</name>